<dbReference type="SUPFAM" id="SSF109604">
    <property type="entry name" value="HD-domain/PDEase-like"/>
    <property type="match status" value="1"/>
</dbReference>
<dbReference type="InterPro" id="IPR006674">
    <property type="entry name" value="HD_domain"/>
</dbReference>
<organism evidence="2 3">
    <name type="scientific">Candidatus Woesebacteria bacterium RIFCSPLOWO2_01_FULL_39_10</name>
    <dbReference type="NCBI Taxonomy" id="1802516"/>
    <lineage>
        <taxon>Bacteria</taxon>
        <taxon>Candidatus Woeseibacteriota</taxon>
    </lineage>
</organism>
<dbReference type="STRING" id="1802516.A3A75_06490"/>
<dbReference type="PANTHER" id="PTHR38659">
    <property type="entry name" value="METAL-DEPENDENT PHOSPHOHYDROLASE"/>
    <property type="match status" value="1"/>
</dbReference>
<dbReference type="Gene3D" id="1.10.3210.10">
    <property type="entry name" value="Hypothetical protein af1432"/>
    <property type="match status" value="1"/>
</dbReference>
<evidence type="ECO:0000313" key="3">
    <source>
        <dbReference type="Proteomes" id="UP000179018"/>
    </source>
</evidence>
<accession>A0A1F8B4D0</accession>
<dbReference type="Pfam" id="PF01966">
    <property type="entry name" value="HD"/>
    <property type="match status" value="1"/>
</dbReference>
<feature type="domain" description="HD" evidence="1">
    <location>
        <begin position="21"/>
        <end position="99"/>
    </location>
</feature>
<evidence type="ECO:0000313" key="2">
    <source>
        <dbReference type="EMBL" id="OGM58882.1"/>
    </source>
</evidence>
<reference evidence="2 3" key="1">
    <citation type="journal article" date="2016" name="Nat. Commun.">
        <title>Thousands of microbial genomes shed light on interconnected biogeochemical processes in an aquifer system.</title>
        <authorList>
            <person name="Anantharaman K."/>
            <person name="Brown C.T."/>
            <person name="Hug L.A."/>
            <person name="Sharon I."/>
            <person name="Castelle C.J."/>
            <person name="Probst A.J."/>
            <person name="Thomas B.C."/>
            <person name="Singh A."/>
            <person name="Wilkins M.J."/>
            <person name="Karaoz U."/>
            <person name="Brodie E.L."/>
            <person name="Williams K.H."/>
            <person name="Hubbard S.S."/>
            <person name="Banfield J.F."/>
        </authorList>
    </citation>
    <scope>NUCLEOTIDE SEQUENCE [LARGE SCALE GENOMIC DNA]</scope>
</reference>
<feature type="non-terminal residue" evidence="2">
    <location>
        <position position="172"/>
    </location>
</feature>
<sequence>MTREQALKLLHDNVQNQNLRRHCYAVEAVMRALYKRLEGGGSSYSKASEDKWGMAGLLHDADYELTKETAKTEHTKHVLKWLKDLDTEIDIYDAIAAHAWGFVDGAPQPVTKMQWALYACDELTGLIVAVALVKPDRKLASVTVESVMKKWDSPSFAAGANRKLIAECEPRL</sequence>
<dbReference type="Proteomes" id="UP000179018">
    <property type="component" value="Unassembled WGS sequence"/>
</dbReference>
<protein>
    <recommendedName>
        <fullName evidence="1">HD domain-containing protein</fullName>
    </recommendedName>
</protein>
<evidence type="ECO:0000259" key="1">
    <source>
        <dbReference type="Pfam" id="PF01966"/>
    </source>
</evidence>
<proteinExistence type="predicted"/>
<name>A0A1F8B4D0_9BACT</name>
<comment type="caution">
    <text evidence="2">The sequence shown here is derived from an EMBL/GenBank/DDBJ whole genome shotgun (WGS) entry which is preliminary data.</text>
</comment>
<dbReference type="NCBIfam" id="TIGR00277">
    <property type="entry name" value="HDIG"/>
    <property type="match status" value="1"/>
</dbReference>
<dbReference type="InterPro" id="IPR006675">
    <property type="entry name" value="HDIG_dom"/>
</dbReference>
<dbReference type="EMBL" id="MGHC01000029">
    <property type="protein sequence ID" value="OGM58882.1"/>
    <property type="molecule type" value="Genomic_DNA"/>
</dbReference>
<gene>
    <name evidence="2" type="ORF">A3A75_06490</name>
</gene>
<dbReference type="PANTHER" id="PTHR38659:SF1">
    <property type="entry name" value="METAL DEPENDENT PHOSPHOHYDROLASE"/>
    <property type="match status" value="1"/>
</dbReference>
<dbReference type="AlphaFoldDB" id="A0A1F8B4D0"/>